<keyword evidence="1" id="KW-0472">Membrane</keyword>
<feature type="transmembrane region" description="Helical" evidence="1">
    <location>
        <begin position="84"/>
        <end position="108"/>
    </location>
</feature>
<reference evidence="2" key="1">
    <citation type="journal article" date="2014" name="Genome Announc.">
        <title>Draft Genome Sequences of Three Alkaliphilic Bacillus Strains, Bacillus wakoensis JCM 9140T, Bacillus akibai JCM 9157T, and Bacillus hemicellulosilyticus JCM 9152T.</title>
        <authorList>
            <person name="Yuki M."/>
            <person name="Oshima K."/>
            <person name="Suda W."/>
            <person name="Oshida Y."/>
            <person name="Kitamura K."/>
            <person name="Iida T."/>
            <person name="Hattori M."/>
            <person name="Ohkuma M."/>
        </authorList>
    </citation>
    <scope>NUCLEOTIDE SEQUENCE [LARGE SCALE GENOMIC DNA]</scope>
    <source>
        <strain evidence="2">JCM 9152</strain>
    </source>
</reference>
<evidence type="ECO:0000313" key="2">
    <source>
        <dbReference type="EMBL" id="GAE29648.1"/>
    </source>
</evidence>
<organism evidence="2 3">
    <name type="scientific">Halalkalibacter hemicellulosilyticusJCM 9152</name>
    <dbReference type="NCBI Taxonomy" id="1236971"/>
    <lineage>
        <taxon>Bacteria</taxon>
        <taxon>Bacillati</taxon>
        <taxon>Bacillota</taxon>
        <taxon>Bacilli</taxon>
        <taxon>Bacillales</taxon>
        <taxon>Bacillaceae</taxon>
        <taxon>Halalkalibacter</taxon>
    </lineage>
</organism>
<feature type="transmembrane region" description="Helical" evidence="1">
    <location>
        <begin position="60"/>
        <end position="77"/>
    </location>
</feature>
<feature type="transmembrane region" description="Helical" evidence="1">
    <location>
        <begin position="120"/>
        <end position="141"/>
    </location>
</feature>
<gene>
    <name evidence="2" type="ORF">JCM9152_1020</name>
</gene>
<dbReference type="EMBL" id="BAUU01000006">
    <property type="protein sequence ID" value="GAE29648.1"/>
    <property type="molecule type" value="Genomic_DNA"/>
</dbReference>
<feature type="transmembrane region" description="Helical" evidence="1">
    <location>
        <begin position="6"/>
        <end position="29"/>
    </location>
</feature>
<protein>
    <submittedName>
        <fullName evidence="2">Uncharacterized protein</fullName>
    </submittedName>
</protein>
<keyword evidence="1" id="KW-1133">Transmembrane helix</keyword>
<comment type="caution">
    <text evidence="2">The sequence shown here is derived from an EMBL/GenBank/DDBJ whole genome shotgun (WGS) entry which is preliminary data.</text>
</comment>
<accession>W4QD86</accession>
<feature type="transmembrane region" description="Helical" evidence="1">
    <location>
        <begin position="36"/>
        <end position="54"/>
    </location>
</feature>
<sequence length="156" mass="18462">MTWYSYLFMSLPETFVLLVVSFVLFGLPIKEKTKSILLFAVIQGVIVFISSLYMQNSLKPFLTFLSFYLLVWLIFRYHPLISLVITLTSFLFLVVFEVTLTFAFIQFFPISYEELFADPWIRIVTSFAMVQIPILLIAWILHKFHWTIRLPAFVRQ</sequence>
<name>W4QD86_9BACI</name>
<dbReference type="AlphaFoldDB" id="W4QD86"/>
<evidence type="ECO:0000313" key="3">
    <source>
        <dbReference type="Proteomes" id="UP000018895"/>
    </source>
</evidence>
<keyword evidence="3" id="KW-1185">Reference proteome</keyword>
<dbReference type="STRING" id="1236971.JCM9152_1020"/>
<dbReference type="Proteomes" id="UP000018895">
    <property type="component" value="Unassembled WGS sequence"/>
</dbReference>
<dbReference type="RefSeq" id="WP_035341529.1">
    <property type="nucleotide sequence ID" value="NZ_BAUU01000006.1"/>
</dbReference>
<dbReference type="OrthoDB" id="2943630at2"/>
<proteinExistence type="predicted"/>
<evidence type="ECO:0000256" key="1">
    <source>
        <dbReference type="SAM" id="Phobius"/>
    </source>
</evidence>
<keyword evidence="1" id="KW-0812">Transmembrane</keyword>